<proteinExistence type="predicted"/>
<keyword evidence="2" id="KW-1185">Reference proteome</keyword>
<evidence type="ECO:0000313" key="1">
    <source>
        <dbReference type="EnsemblPlants" id="OPUNC04G12560.1"/>
    </source>
</evidence>
<name>A0A0E0KRD2_ORYPU</name>
<reference evidence="1" key="2">
    <citation type="submission" date="2018-05" db="EMBL/GenBank/DDBJ databases">
        <title>OpunRS2 (Oryza punctata Reference Sequence Version 2).</title>
        <authorList>
            <person name="Zhang J."/>
            <person name="Kudrna D."/>
            <person name="Lee S."/>
            <person name="Talag J."/>
            <person name="Welchert J."/>
            <person name="Wing R.A."/>
        </authorList>
    </citation>
    <scope>NUCLEOTIDE SEQUENCE [LARGE SCALE GENOMIC DNA]</scope>
</reference>
<protein>
    <submittedName>
        <fullName evidence="1">Uncharacterized protein</fullName>
    </submittedName>
</protein>
<accession>A0A0E0KRD2</accession>
<dbReference type="EnsemblPlants" id="OPUNC04G12560.1">
    <property type="protein sequence ID" value="OPUNC04G12560.1"/>
    <property type="gene ID" value="OPUNC04G12560"/>
</dbReference>
<sequence length="59" mass="6953">MACILLSEYQISKGDWSNTYQRQSQALQVSERYSNSSFEECFAVISRKDIESNMKEERH</sequence>
<organism evidence="1">
    <name type="scientific">Oryza punctata</name>
    <name type="common">Red rice</name>
    <dbReference type="NCBI Taxonomy" id="4537"/>
    <lineage>
        <taxon>Eukaryota</taxon>
        <taxon>Viridiplantae</taxon>
        <taxon>Streptophyta</taxon>
        <taxon>Embryophyta</taxon>
        <taxon>Tracheophyta</taxon>
        <taxon>Spermatophyta</taxon>
        <taxon>Magnoliopsida</taxon>
        <taxon>Liliopsida</taxon>
        <taxon>Poales</taxon>
        <taxon>Poaceae</taxon>
        <taxon>BOP clade</taxon>
        <taxon>Oryzoideae</taxon>
        <taxon>Oryzeae</taxon>
        <taxon>Oryzinae</taxon>
        <taxon>Oryza</taxon>
    </lineage>
</organism>
<evidence type="ECO:0000313" key="2">
    <source>
        <dbReference type="Proteomes" id="UP000026962"/>
    </source>
</evidence>
<dbReference type="AlphaFoldDB" id="A0A0E0KRD2"/>
<dbReference type="Gramene" id="OPUNC04G12560.1">
    <property type="protein sequence ID" value="OPUNC04G12560.1"/>
    <property type="gene ID" value="OPUNC04G12560"/>
</dbReference>
<dbReference type="HOGENOM" id="CLU_2964989_0_0_1"/>
<reference evidence="1" key="1">
    <citation type="submission" date="2015-04" db="UniProtKB">
        <authorList>
            <consortium name="EnsemblPlants"/>
        </authorList>
    </citation>
    <scope>IDENTIFICATION</scope>
</reference>
<dbReference type="Proteomes" id="UP000026962">
    <property type="component" value="Chromosome 4"/>
</dbReference>